<reference evidence="7 8" key="1">
    <citation type="submission" date="2020-02" db="EMBL/GenBank/DDBJ databases">
        <authorList>
            <person name="Ferguson B K."/>
        </authorList>
    </citation>
    <scope>NUCLEOTIDE SEQUENCE [LARGE SCALE GENOMIC DNA]</scope>
</reference>
<feature type="region of interest" description="Disordered" evidence="6">
    <location>
        <begin position="213"/>
        <end position="252"/>
    </location>
</feature>
<evidence type="ECO:0000256" key="6">
    <source>
        <dbReference type="SAM" id="MobiDB-lite"/>
    </source>
</evidence>
<dbReference type="PANTHER" id="PTHR14315">
    <property type="entry name" value="SPOT14 FAMILY MEMBER"/>
    <property type="match status" value="1"/>
</dbReference>
<dbReference type="AlphaFoldDB" id="A0A6H5IPH0"/>
<dbReference type="Gene3D" id="6.10.140.1610">
    <property type="match status" value="1"/>
</dbReference>
<sequence length="280" mass="31292">MNSYGTEVTSNPTTTENTRTSLRRIARHDEPVFSNASILNSMEKFVRTVNDMEETILIPSRLLDLAVGDNTDKVCDKVKNKHGCGIRDTLAKTDLYRLYTIVTQMKTDLLWSQQSPVSHDDQTEIRQSSINKQREQTAASPSPVAQQQSAAPSESGSNPANGETNAAAATTQHRSHERCPSTTSIDRQPPVRLVGRVVQLELRFGVGHRRRLWPRRRGAQRPPGLPGRRELQTPPARTASQHQPHDPGGVLPHAQISVRHRWRTDVMTPSSLRFIPSSSY</sequence>
<evidence type="ECO:0000256" key="2">
    <source>
        <dbReference type="ARBA" id="ARBA00004496"/>
    </source>
</evidence>
<dbReference type="PANTHER" id="PTHR14315:SF17">
    <property type="entry name" value="MIP21584P"/>
    <property type="match status" value="1"/>
</dbReference>
<evidence type="ECO:0000313" key="7">
    <source>
        <dbReference type="EMBL" id="CAB0036523.1"/>
    </source>
</evidence>
<gene>
    <name evidence="7" type="ORF">TBRA_LOCUS8389</name>
</gene>
<keyword evidence="4" id="KW-0963">Cytoplasm</keyword>
<dbReference type="EMBL" id="CADCXV010000819">
    <property type="protein sequence ID" value="CAB0036523.1"/>
    <property type="molecule type" value="Genomic_DNA"/>
</dbReference>
<evidence type="ECO:0000256" key="3">
    <source>
        <dbReference type="ARBA" id="ARBA00009488"/>
    </source>
</evidence>
<dbReference type="InterPro" id="IPR009786">
    <property type="entry name" value="Spot_14"/>
</dbReference>
<name>A0A6H5IPH0_9HYME</name>
<dbReference type="Pfam" id="PF07084">
    <property type="entry name" value="Spot_14"/>
    <property type="match status" value="1"/>
</dbReference>
<feature type="compositionally biased region" description="Low complexity" evidence="6">
    <location>
        <begin position="158"/>
        <end position="171"/>
    </location>
</feature>
<keyword evidence="8" id="KW-1185">Reference proteome</keyword>
<dbReference type="GO" id="GO:0005634">
    <property type="term" value="C:nucleus"/>
    <property type="evidence" value="ECO:0007669"/>
    <property type="project" value="UniProtKB-SubCell"/>
</dbReference>
<evidence type="ECO:0000256" key="5">
    <source>
        <dbReference type="ARBA" id="ARBA00023242"/>
    </source>
</evidence>
<dbReference type="Proteomes" id="UP000479190">
    <property type="component" value="Unassembled WGS sequence"/>
</dbReference>
<feature type="region of interest" description="Disordered" evidence="6">
    <location>
        <begin position="116"/>
        <end position="190"/>
    </location>
</feature>
<keyword evidence="5" id="KW-0539">Nucleus</keyword>
<evidence type="ECO:0000256" key="4">
    <source>
        <dbReference type="ARBA" id="ARBA00022490"/>
    </source>
</evidence>
<accession>A0A6H5IPH0</accession>
<dbReference type="OrthoDB" id="5951908at2759"/>
<dbReference type="GO" id="GO:0005829">
    <property type="term" value="C:cytosol"/>
    <property type="evidence" value="ECO:0007669"/>
    <property type="project" value="TreeGrafter"/>
</dbReference>
<proteinExistence type="inferred from homology"/>
<dbReference type="InterPro" id="IPR053719">
    <property type="entry name" value="Lipogen_MT_Stabilize_sf"/>
</dbReference>
<evidence type="ECO:0000313" key="8">
    <source>
        <dbReference type="Proteomes" id="UP000479190"/>
    </source>
</evidence>
<comment type="similarity">
    <text evidence="3">Belongs to the SPOT14 family.</text>
</comment>
<comment type="subcellular location">
    <subcellularLocation>
        <location evidence="2">Cytoplasm</location>
    </subcellularLocation>
    <subcellularLocation>
        <location evidence="1">Nucleus</location>
    </subcellularLocation>
</comment>
<dbReference type="GO" id="GO:0046890">
    <property type="term" value="P:regulation of lipid biosynthetic process"/>
    <property type="evidence" value="ECO:0007669"/>
    <property type="project" value="TreeGrafter"/>
</dbReference>
<protein>
    <submittedName>
        <fullName evidence="7">Uncharacterized protein</fullName>
    </submittedName>
</protein>
<feature type="compositionally biased region" description="Polar residues" evidence="6">
    <location>
        <begin position="125"/>
        <end position="157"/>
    </location>
</feature>
<organism evidence="7 8">
    <name type="scientific">Trichogramma brassicae</name>
    <dbReference type="NCBI Taxonomy" id="86971"/>
    <lineage>
        <taxon>Eukaryota</taxon>
        <taxon>Metazoa</taxon>
        <taxon>Ecdysozoa</taxon>
        <taxon>Arthropoda</taxon>
        <taxon>Hexapoda</taxon>
        <taxon>Insecta</taxon>
        <taxon>Pterygota</taxon>
        <taxon>Neoptera</taxon>
        <taxon>Endopterygota</taxon>
        <taxon>Hymenoptera</taxon>
        <taxon>Apocrita</taxon>
        <taxon>Proctotrupomorpha</taxon>
        <taxon>Chalcidoidea</taxon>
        <taxon>Trichogrammatidae</taxon>
        <taxon>Trichogramma</taxon>
    </lineage>
</organism>
<evidence type="ECO:0000256" key="1">
    <source>
        <dbReference type="ARBA" id="ARBA00004123"/>
    </source>
</evidence>